<comment type="caution">
    <text evidence="1">The sequence shown here is derived from an EMBL/GenBank/DDBJ whole genome shotgun (WGS) entry which is preliminary data.</text>
</comment>
<organism evidence="1 2">
    <name type="scientific">Tritrichomonas musculus</name>
    <dbReference type="NCBI Taxonomy" id="1915356"/>
    <lineage>
        <taxon>Eukaryota</taxon>
        <taxon>Metamonada</taxon>
        <taxon>Parabasalia</taxon>
        <taxon>Tritrichomonadida</taxon>
        <taxon>Tritrichomonadidae</taxon>
        <taxon>Tritrichomonas</taxon>
    </lineage>
</organism>
<dbReference type="InterPro" id="IPR023198">
    <property type="entry name" value="PGP-like_dom2"/>
</dbReference>
<evidence type="ECO:0000313" key="1">
    <source>
        <dbReference type="EMBL" id="KAK8876372.1"/>
    </source>
</evidence>
<dbReference type="PANTHER" id="PTHR18901">
    <property type="entry name" value="2-DEOXYGLUCOSE-6-PHOSPHATE PHOSPHATASE 2"/>
    <property type="match status" value="1"/>
</dbReference>
<dbReference type="SFLD" id="SFLDS00003">
    <property type="entry name" value="Haloacid_Dehalogenase"/>
    <property type="match status" value="1"/>
</dbReference>
<protein>
    <submittedName>
        <fullName evidence="1">Pseudouridine-5'-phosphatase</fullName>
    </submittedName>
</protein>
<dbReference type="NCBIfam" id="TIGR01549">
    <property type="entry name" value="HAD-SF-IA-v1"/>
    <property type="match status" value="1"/>
</dbReference>
<sequence>MSCWPHPIKAIIFDNDGTFSDTLDIYIEAINRVIGTPMSQEFIDRVNGMDATTVAKKSIEEYKLNIAVDDFNTQRDSYLMDLLKRCKPFPGVVELAKKLKQKGYKIGLATSDNLERTKAKFENKQDILPIFDVIMTCDNVKNAKPDPEIFIECAKKLGISDPCNVLVFEDAINGIIAANRAGMASAFFANGKKNVEENFSKFKCNPSYIFQKYDEFDMSKFNWN</sequence>
<evidence type="ECO:0000313" key="2">
    <source>
        <dbReference type="Proteomes" id="UP001470230"/>
    </source>
</evidence>
<dbReference type="InterPro" id="IPR036412">
    <property type="entry name" value="HAD-like_sf"/>
</dbReference>
<name>A0ABR2JEJ7_9EUKA</name>
<dbReference type="EMBL" id="JAPFFF010000012">
    <property type="protein sequence ID" value="KAK8876372.1"/>
    <property type="molecule type" value="Genomic_DNA"/>
</dbReference>
<accession>A0ABR2JEJ7</accession>
<dbReference type="PANTHER" id="PTHR18901:SF38">
    <property type="entry name" value="PSEUDOURIDINE-5'-PHOSPHATASE"/>
    <property type="match status" value="1"/>
</dbReference>
<dbReference type="Gene3D" id="3.40.50.1000">
    <property type="entry name" value="HAD superfamily/HAD-like"/>
    <property type="match status" value="1"/>
</dbReference>
<dbReference type="InterPro" id="IPR023214">
    <property type="entry name" value="HAD_sf"/>
</dbReference>
<proteinExistence type="predicted"/>
<dbReference type="Proteomes" id="UP001470230">
    <property type="component" value="Unassembled WGS sequence"/>
</dbReference>
<reference evidence="1 2" key="1">
    <citation type="submission" date="2024-04" db="EMBL/GenBank/DDBJ databases">
        <title>Tritrichomonas musculus Genome.</title>
        <authorList>
            <person name="Alves-Ferreira E."/>
            <person name="Grigg M."/>
            <person name="Lorenzi H."/>
            <person name="Galac M."/>
        </authorList>
    </citation>
    <scope>NUCLEOTIDE SEQUENCE [LARGE SCALE GENOMIC DNA]</scope>
    <source>
        <strain evidence="1 2">EAF2021</strain>
    </source>
</reference>
<dbReference type="NCBIfam" id="TIGR01509">
    <property type="entry name" value="HAD-SF-IA-v3"/>
    <property type="match status" value="1"/>
</dbReference>
<dbReference type="InterPro" id="IPR006439">
    <property type="entry name" value="HAD-SF_hydro_IA"/>
</dbReference>
<keyword evidence="2" id="KW-1185">Reference proteome</keyword>
<dbReference type="SUPFAM" id="SSF56784">
    <property type="entry name" value="HAD-like"/>
    <property type="match status" value="1"/>
</dbReference>
<dbReference type="Gene3D" id="1.10.150.240">
    <property type="entry name" value="Putative phosphatase, domain 2"/>
    <property type="match status" value="1"/>
</dbReference>
<dbReference type="Pfam" id="PF13419">
    <property type="entry name" value="HAD_2"/>
    <property type="match status" value="1"/>
</dbReference>
<gene>
    <name evidence="1" type="ORF">M9Y10_006575</name>
</gene>
<dbReference type="SFLD" id="SFLDG01129">
    <property type="entry name" value="C1.5:_HAD__Beta-PGM__Phosphata"/>
    <property type="match status" value="1"/>
</dbReference>
<dbReference type="InterPro" id="IPR041492">
    <property type="entry name" value="HAD_2"/>
</dbReference>